<comment type="caution">
    <text evidence="1">The sequence shown here is derived from an EMBL/GenBank/DDBJ whole genome shotgun (WGS) entry which is preliminary data.</text>
</comment>
<dbReference type="Proteomes" id="UP001208570">
    <property type="component" value="Unassembled WGS sequence"/>
</dbReference>
<sequence length="72" mass="7954">MFMSPTDPEEVSRIITSLKPNNIFGHGGVSSKLLKTLKPAICEPISIVINKSLGTNMKIPKLYPFTNPKKKN</sequence>
<protein>
    <submittedName>
        <fullName evidence="1">Uncharacterized protein</fullName>
    </submittedName>
</protein>
<dbReference type="AlphaFoldDB" id="A0AAD9N5M4"/>
<keyword evidence="2" id="KW-1185">Reference proteome</keyword>
<evidence type="ECO:0000313" key="1">
    <source>
        <dbReference type="EMBL" id="KAK2155891.1"/>
    </source>
</evidence>
<name>A0AAD9N5M4_9ANNE</name>
<reference evidence="1" key="1">
    <citation type="journal article" date="2023" name="Mol. Biol. Evol.">
        <title>Third-Generation Sequencing Reveals the Adaptive Role of the Epigenome in Three Deep-Sea Polychaetes.</title>
        <authorList>
            <person name="Perez M."/>
            <person name="Aroh O."/>
            <person name="Sun Y."/>
            <person name="Lan Y."/>
            <person name="Juniper S.K."/>
            <person name="Young C.R."/>
            <person name="Angers B."/>
            <person name="Qian P.Y."/>
        </authorList>
    </citation>
    <scope>NUCLEOTIDE SEQUENCE</scope>
    <source>
        <strain evidence="1">P08H-3</strain>
    </source>
</reference>
<proteinExistence type="predicted"/>
<gene>
    <name evidence="1" type="ORF">LSH36_228g04026</name>
</gene>
<evidence type="ECO:0000313" key="2">
    <source>
        <dbReference type="Proteomes" id="UP001208570"/>
    </source>
</evidence>
<accession>A0AAD9N5M4</accession>
<dbReference type="EMBL" id="JAODUP010000228">
    <property type="protein sequence ID" value="KAK2155891.1"/>
    <property type="molecule type" value="Genomic_DNA"/>
</dbReference>
<organism evidence="1 2">
    <name type="scientific">Paralvinella palmiformis</name>
    <dbReference type="NCBI Taxonomy" id="53620"/>
    <lineage>
        <taxon>Eukaryota</taxon>
        <taxon>Metazoa</taxon>
        <taxon>Spiralia</taxon>
        <taxon>Lophotrochozoa</taxon>
        <taxon>Annelida</taxon>
        <taxon>Polychaeta</taxon>
        <taxon>Sedentaria</taxon>
        <taxon>Canalipalpata</taxon>
        <taxon>Terebellida</taxon>
        <taxon>Terebelliformia</taxon>
        <taxon>Alvinellidae</taxon>
        <taxon>Paralvinella</taxon>
    </lineage>
</organism>